<evidence type="ECO:0000313" key="2">
    <source>
        <dbReference type="Proteomes" id="UP000198420"/>
    </source>
</evidence>
<reference evidence="2" key="1">
    <citation type="submission" date="2017-06" db="EMBL/GenBank/DDBJ databases">
        <authorList>
            <person name="Varghese N."/>
            <person name="Submissions S."/>
        </authorList>
    </citation>
    <scope>NUCLEOTIDE SEQUENCE [LARGE SCALE GENOMIC DNA]</scope>
    <source>
        <strain evidence="2">DSM 44485</strain>
    </source>
</reference>
<name>A0A238X835_9ACTN</name>
<evidence type="ECO:0000313" key="1">
    <source>
        <dbReference type="EMBL" id="SNR55097.1"/>
    </source>
</evidence>
<proteinExistence type="predicted"/>
<sequence length="69" mass="7704">MAAWKLLHAGHTVHGDARRARRTVAIRAAIEAEQPETRYSAGWLAEKNLAVDRTLSDREIEALATRPIN</sequence>
<dbReference type="EMBL" id="FZNP01000004">
    <property type="protein sequence ID" value="SNR55097.1"/>
    <property type="molecule type" value="Genomic_DNA"/>
</dbReference>
<dbReference type="AlphaFoldDB" id="A0A238X835"/>
<keyword evidence="2" id="KW-1185">Reference proteome</keyword>
<organism evidence="1 2">
    <name type="scientific">Actinomadura mexicana</name>
    <dbReference type="NCBI Taxonomy" id="134959"/>
    <lineage>
        <taxon>Bacteria</taxon>
        <taxon>Bacillati</taxon>
        <taxon>Actinomycetota</taxon>
        <taxon>Actinomycetes</taxon>
        <taxon>Streptosporangiales</taxon>
        <taxon>Thermomonosporaceae</taxon>
        <taxon>Actinomadura</taxon>
    </lineage>
</organism>
<protein>
    <submittedName>
        <fullName evidence="1">Uncharacterized protein</fullName>
    </submittedName>
</protein>
<gene>
    <name evidence="1" type="ORF">SAMN06265355_10467</name>
</gene>
<accession>A0A238X835</accession>
<dbReference type="Proteomes" id="UP000198420">
    <property type="component" value="Unassembled WGS sequence"/>
</dbReference>
<dbReference type="RefSeq" id="WP_089311727.1">
    <property type="nucleotide sequence ID" value="NZ_FZNP01000004.1"/>
</dbReference>